<feature type="region of interest" description="Disordered" evidence="1">
    <location>
        <begin position="82"/>
        <end position="174"/>
    </location>
</feature>
<dbReference type="Proteomes" id="UP000324897">
    <property type="component" value="Chromosome 2"/>
</dbReference>
<accession>A0A5J9UKP7</accession>
<proteinExistence type="predicted"/>
<feature type="compositionally biased region" description="Basic and acidic residues" evidence="1">
    <location>
        <begin position="106"/>
        <end position="123"/>
    </location>
</feature>
<organism evidence="2 3">
    <name type="scientific">Eragrostis curvula</name>
    <name type="common">weeping love grass</name>
    <dbReference type="NCBI Taxonomy" id="38414"/>
    <lineage>
        <taxon>Eukaryota</taxon>
        <taxon>Viridiplantae</taxon>
        <taxon>Streptophyta</taxon>
        <taxon>Embryophyta</taxon>
        <taxon>Tracheophyta</taxon>
        <taxon>Spermatophyta</taxon>
        <taxon>Magnoliopsida</taxon>
        <taxon>Liliopsida</taxon>
        <taxon>Poales</taxon>
        <taxon>Poaceae</taxon>
        <taxon>PACMAD clade</taxon>
        <taxon>Chloridoideae</taxon>
        <taxon>Eragrostideae</taxon>
        <taxon>Eragrostidinae</taxon>
        <taxon>Eragrostis</taxon>
    </lineage>
</organism>
<keyword evidence="3" id="KW-1185">Reference proteome</keyword>
<reference evidence="2 3" key="1">
    <citation type="journal article" date="2019" name="Sci. Rep.">
        <title>A high-quality genome of Eragrostis curvula grass provides insights into Poaceae evolution and supports new strategies to enhance forage quality.</title>
        <authorList>
            <person name="Carballo J."/>
            <person name="Santos B.A.C.M."/>
            <person name="Zappacosta D."/>
            <person name="Garbus I."/>
            <person name="Selva J.P."/>
            <person name="Gallo C.A."/>
            <person name="Diaz A."/>
            <person name="Albertini E."/>
            <person name="Caccamo M."/>
            <person name="Echenique V."/>
        </authorList>
    </citation>
    <scope>NUCLEOTIDE SEQUENCE [LARGE SCALE GENOMIC DNA]</scope>
    <source>
        <strain evidence="3">cv. Victoria</strain>
        <tissue evidence="2">Leaf</tissue>
    </source>
</reference>
<sequence>MAPSARSRVSLSSDLEMCGIAIEDDTKRIQKAVTHKNGLEEKEGVSIKKEDVDVMALLKLMNDKGLAPCELIPKLEEMTKGQWSQLGGQRQEDRDQAGAWGLTIERPGEVKGDPHRTRGEDKKHGRFHGLTSNRGGDEDGVLTRVKANERPMQVKGPDGLGPRRLDGDEVRGTR</sequence>
<comment type="caution">
    <text evidence="2">The sequence shown here is derived from an EMBL/GenBank/DDBJ whole genome shotgun (WGS) entry which is preliminary data.</text>
</comment>
<feature type="compositionally biased region" description="Basic and acidic residues" evidence="1">
    <location>
        <begin position="161"/>
        <end position="174"/>
    </location>
</feature>
<name>A0A5J9UKP7_9POAL</name>
<dbReference type="Gramene" id="TVU23861">
    <property type="protein sequence ID" value="TVU23861"/>
    <property type="gene ID" value="EJB05_26245"/>
</dbReference>
<gene>
    <name evidence="2" type="ORF">EJB05_26245</name>
</gene>
<evidence type="ECO:0000256" key="1">
    <source>
        <dbReference type="SAM" id="MobiDB-lite"/>
    </source>
</evidence>
<feature type="non-terminal residue" evidence="2">
    <location>
        <position position="1"/>
    </location>
</feature>
<dbReference type="AlphaFoldDB" id="A0A5J9UKP7"/>
<evidence type="ECO:0000313" key="2">
    <source>
        <dbReference type="EMBL" id="TVU23861.1"/>
    </source>
</evidence>
<dbReference type="EMBL" id="RWGY01000013">
    <property type="protein sequence ID" value="TVU23861.1"/>
    <property type="molecule type" value="Genomic_DNA"/>
</dbReference>
<protein>
    <submittedName>
        <fullName evidence="2">Uncharacterized protein</fullName>
    </submittedName>
</protein>
<evidence type="ECO:0000313" key="3">
    <source>
        <dbReference type="Proteomes" id="UP000324897"/>
    </source>
</evidence>